<evidence type="ECO:0000313" key="2">
    <source>
        <dbReference type="Proteomes" id="UP000299102"/>
    </source>
</evidence>
<name>A0A4C1SP98_EUMVA</name>
<evidence type="ECO:0000313" key="1">
    <source>
        <dbReference type="EMBL" id="GBP03736.1"/>
    </source>
</evidence>
<gene>
    <name evidence="1" type="ORF">EVAR_2463_1</name>
</gene>
<comment type="caution">
    <text evidence="1">The sequence shown here is derived from an EMBL/GenBank/DDBJ whole genome shotgun (WGS) entry which is preliminary data.</text>
</comment>
<dbReference type="OrthoDB" id="425681at2759"/>
<accession>A0A4C1SP98</accession>
<protein>
    <submittedName>
        <fullName evidence="1">Uncharacterized protein</fullName>
    </submittedName>
</protein>
<organism evidence="1 2">
    <name type="scientific">Eumeta variegata</name>
    <name type="common">Bagworm moth</name>
    <name type="synonym">Eumeta japonica</name>
    <dbReference type="NCBI Taxonomy" id="151549"/>
    <lineage>
        <taxon>Eukaryota</taxon>
        <taxon>Metazoa</taxon>
        <taxon>Ecdysozoa</taxon>
        <taxon>Arthropoda</taxon>
        <taxon>Hexapoda</taxon>
        <taxon>Insecta</taxon>
        <taxon>Pterygota</taxon>
        <taxon>Neoptera</taxon>
        <taxon>Endopterygota</taxon>
        <taxon>Lepidoptera</taxon>
        <taxon>Glossata</taxon>
        <taxon>Ditrysia</taxon>
        <taxon>Tineoidea</taxon>
        <taxon>Psychidae</taxon>
        <taxon>Oiketicinae</taxon>
        <taxon>Eumeta</taxon>
    </lineage>
</organism>
<sequence>MCGVSVKDRWRHGDVKKRCGLKEDVMARVEKRIKTRAGWPNGRRFAFDSSTVTVSSPSATDETIKSRHSPAHASVITLAVCLRRRLRDSGSGS</sequence>
<dbReference type="AlphaFoldDB" id="A0A4C1SP98"/>
<dbReference type="EMBL" id="BGZK01000011">
    <property type="protein sequence ID" value="GBP03736.1"/>
    <property type="molecule type" value="Genomic_DNA"/>
</dbReference>
<proteinExistence type="predicted"/>
<reference evidence="1 2" key="1">
    <citation type="journal article" date="2019" name="Commun. Biol.">
        <title>The bagworm genome reveals a unique fibroin gene that provides high tensile strength.</title>
        <authorList>
            <person name="Kono N."/>
            <person name="Nakamura H."/>
            <person name="Ohtoshi R."/>
            <person name="Tomita M."/>
            <person name="Numata K."/>
            <person name="Arakawa K."/>
        </authorList>
    </citation>
    <scope>NUCLEOTIDE SEQUENCE [LARGE SCALE GENOMIC DNA]</scope>
</reference>
<dbReference type="Proteomes" id="UP000299102">
    <property type="component" value="Unassembled WGS sequence"/>
</dbReference>
<keyword evidence="2" id="KW-1185">Reference proteome</keyword>